<feature type="site" description="Important for substrate specificity" evidence="4">
    <location>
        <position position="86"/>
    </location>
</feature>
<dbReference type="GO" id="GO:0009117">
    <property type="term" value="P:nucleotide metabolic process"/>
    <property type="evidence" value="ECO:0007669"/>
    <property type="project" value="UniProtKB-KW"/>
</dbReference>
<dbReference type="EMBL" id="AEWV01000022">
    <property type="protein sequence ID" value="EGC17165.1"/>
    <property type="molecule type" value="Genomic_DNA"/>
</dbReference>
<comment type="catalytic activity">
    <reaction evidence="4">
        <text>dTTP + H2O = dTMP + diphosphate + H(+)</text>
        <dbReference type="Rhea" id="RHEA:28534"/>
        <dbReference type="ChEBI" id="CHEBI:15377"/>
        <dbReference type="ChEBI" id="CHEBI:15378"/>
        <dbReference type="ChEBI" id="CHEBI:33019"/>
        <dbReference type="ChEBI" id="CHEBI:37568"/>
        <dbReference type="ChEBI" id="CHEBI:63528"/>
        <dbReference type="EC" id="3.6.1.9"/>
    </reaction>
</comment>
<proteinExistence type="inferred from homology"/>
<dbReference type="PIRSF" id="PIRSF006305">
    <property type="entry name" value="Maf"/>
    <property type="match status" value="1"/>
</dbReference>
<dbReference type="HAMAP" id="MF_00528">
    <property type="entry name" value="Maf"/>
    <property type="match status" value="1"/>
</dbReference>
<sequence length="208" mass="22648">MRYGLVSDSHQLLYLASASPRRREILQNLGYRIERIAADIDETPLPQEDAAEYEQRLAAEKNTAALAVWQAAGKPEPAAPVIAADTTVALDGKILGKPESPEHAREMLLALSGRSHQVYTAVCLHYQGRIFHALNTNHVTFKPLTEAETAAYIRSREPLDKAGAYGIQGLGGIFVRELSGSFTGVMGLPAYETCELLRQAGYAVPPFA</sequence>
<dbReference type="GO" id="GO:0036221">
    <property type="term" value="F:UTP diphosphatase activity"/>
    <property type="evidence" value="ECO:0007669"/>
    <property type="project" value="RHEA"/>
</dbReference>
<evidence type="ECO:0000256" key="3">
    <source>
        <dbReference type="ARBA" id="ARBA00023080"/>
    </source>
</evidence>
<dbReference type="RefSeq" id="WP_003783044.1">
    <property type="nucleotide sequence ID" value="NZ_GL870929.1"/>
</dbReference>
<comment type="function">
    <text evidence="4">Nucleoside triphosphate pyrophosphatase that hydrolyzes dTTP and UTP. May have a dual role in cell division arrest and in preventing the incorporation of modified nucleotides into cellular nucleic acids.</text>
</comment>
<comment type="cofactor">
    <cofactor evidence="1 4">
        <name>a divalent metal cation</name>
        <dbReference type="ChEBI" id="CHEBI:60240"/>
    </cofactor>
</comment>
<dbReference type="InterPro" id="IPR029001">
    <property type="entry name" value="ITPase-like_fam"/>
</dbReference>
<keyword evidence="6" id="KW-1185">Reference proteome</keyword>
<accession>F0EZY6</accession>
<evidence type="ECO:0000256" key="2">
    <source>
        <dbReference type="ARBA" id="ARBA00022801"/>
    </source>
</evidence>
<evidence type="ECO:0000256" key="1">
    <source>
        <dbReference type="ARBA" id="ARBA00001968"/>
    </source>
</evidence>
<keyword evidence="4" id="KW-0963">Cytoplasm</keyword>
<protein>
    <recommendedName>
        <fullName evidence="4">dTTP/UTP pyrophosphatase</fullName>
        <shortName evidence="4">dTTPase/UTPase</shortName>
        <ecNumber evidence="4">3.6.1.9</ecNumber>
    </recommendedName>
    <alternativeName>
        <fullName evidence="4">Nucleoside triphosphate pyrophosphatase</fullName>
    </alternativeName>
    <alternativeName>
        <fullName evidence="4">Nucleotide pyrophosphatase</fullName>
        <shortName evidence="4">Nucleotide PPase</shortName>
    </alternativeName>
</protein>
<dbReference type="SUPFAM" id="SSF52972">
    <property type="entry name" value="ITPase-like"/>
    <property type="match status" value="1"/>
</dbReference>
<dbReference type="Gene3D" id="3.90.950.10">
    <property type="match status" value="1"/>
</dbReference>
<keyword evidence="3 4" id="KW-0546">Nucleotide metabolism</keyword>
<evidence type="ECO:0000313" key="5">
    <source>
        <dbReference type="EMBL" id="EGC17165.1"/>
    </source>
</evidence>
<feature type="site" description="Important for substrate specificity" evidence="4">
    <location>
        <position position="168"/>
    </location>
</feature>
<dbReference type="GO" id="GO:0016740">
    <property type="term" value="F:transferase activity"/>
    <property type="evidence" value="ECO:0007669"/>
    <property type="project" value="UniProtKB-KW"/>
</dbReference>
<dbReference type="PANTHER" id="PTHR43213:SF5">
    <property type="entry name" value="BIFUNCTIONAL DTTP_UTP PYROPHOSPHATASE_METHYLTRANSFERASE PROTEIN-RELATED"/>
    <property type="match status" value="1"/>
</dbReference>
<dbReference type="InterPro" id="IPR003697">
    <property type="entry name" value="Maf-like"/>
</dbReference>
<dbReference type="Pfam" id="PF02545">
    <property type="entry name" value="Maf"/>
    <property type="match status" value="1"/>
</dbReference>
<dbReference type="Proteomes" id="UP000004088">
    <property type="component" value="Unassembled WGS sequence"/>
</dbReference>
<dbReference type="HOGENOM" id="CLU_040416_2_1_4"/>
<comment type="similarity">
    <text evidence="4">Belongs to the Maf family. YhdE subfamily.</text>
</comment>
<feature type="active site" description="Proton acceptor" evidence="4">
    <location>
        <position position="85"/>
    </location>
</feature>
<comment type="caution">
    <text evidence="4">Lacks conserved residue(s) required for the propagation of feature annotation.</text>
</comment>
<dbReference type="EC" id="3.6.1.9" evidence="4"/>
<comment type="subcellular location">
    <subcellularLocation>
        <location evidence="4">Cytoplasm</location>
    </subcellularLocation>
</comment>
<comment type="caution">
    <text evidence="5">The sequence shown here is derived from an EMBL/GenBank/DDBJ whole genome shotgun (WGS) entry which is preliminary data.</text>
</comment>
<reference evidence="5 6" key="1">
    <citation type="submission" date="2011-01" db="EMBL/GenBank/DDBJ databases">
        <authorList>
            <person name="Muzny D."/>
            <person name="Qin X."/>
            <person name="Deng J."/>
            <person name="Jiang H."/>
            <person name="Liu Y."/>
            <person name="Qu J."/>
            <person name="Song X.-Z."/>
            <person name="Zhang L."/>
            <person name="Thornton R."/>
            <person name="Coyle M."/>
            <person name="Francisco L."/>
            <person name="Jackson L."/>
            <person name="Javaid M."/>
            <person name="Korchina V."/>
            <person name="Kovar C."/>
            <person name="Mata R."/>
            <person name="Mathew T."/>
            <person name="Ngo R."/>
            <person name="Nguyen L."/>
            <person name="Nguyen N."/>
            <person name="Okwuonu G."/>
            <person name="Ongeri F."/>
            <person name="Pham C."/>
            <person name="Simmons D."/>
            <person name="Wilczek-Boney K."/>
            <person name="Hale W."/>
            <person name="Jakkamsetti A."/>
            <person name="Pham P."/>
            <person name="Ruth R."/>
            <person name="San Lucas F."/>
            <person name="Warren J."/>
            <person name="Zhang J."/>
            <person name="Zhao Z."/>
            <person name="Zhou C."/>
            <person name="Zhu D."/>
            <person name="Lee S."/>
            <person name="Bess C."/>
            <person name="Blankenburg K."/>
            <person name="Forbes L."/>
            <person name="Fu Q."/>
            <person name="Gubbala S."/>
            <person name="Hirani K."/>
            <person name="Jayaseelan J.C."/>
            <person name="Lara F."/>
            <person name="Munidasa M."/>
            <person name="Palculict T."/>
            <person name="Patil S."/>
            <person name="Pu L.-L."/>
            <person name="Saada N."/>
            <person name="Tang L."/>
            <person name="Weissenberger G."/>
            <person name="Zhu Y."/>
            <person name="Hemphill L."/>
            <person name="Shang Y."/>
            <person name="Youmans B."/>
            <person name="Ayvaz T."/>
            <person name="Ross M."/>
            <person name="Santibanez J."/>
            <person name="Aqrawi P."/>
            <person name="Gross S."/>
            <person name="Joshi V."/>
            <person name="Fowler G."/>
            <person name="Nazareth L."/>
            <person name="Reid J."/>
            <person name="Worley K."/>
            <person name="Petrosino J."/>
            <person name="Highlander S."/>
            <person name="Gibbs R."/>
        </authorList>
    </citation>
    <scope>NUCLEOTIDE SEQUENCE [LARGE SCALE GENOMIC DNA]</scope>
    <source>
        <strain evidence="5 6">ATCC 33394</strain>
    </source>
</reference>
<feature type="site" description="Important for substrate specificity" evidence="4">
    <location>
        <position position="21"/>
    </location>
</feature>
<dbReference type="PANTHER" id="PTHR43213">
    <property type="entry name" value="BIFUNCTIONAL DTTP/UTP PYROPHOSPHATASE/METHYLTRANSFERASE PROTEIN-RELATED"/>
    <property type="match status" value="1"/>
</dbReference>
<dbReference type="CDD" id="cd00555">
    <property type="entry name" value="Maf"/>
    <property type="match status" value="1"/>
</dbReference>
<keyword evidence="2 4" id="KW-0378">Hydrolase</keyword>
<dbReference type="GO" id="GO:0005737">
    <property type="term" value="C:cytoplasm"/>
    <property type="evidence" value="ECO:0007669"/>
    <property type="project" value="UniProtKB-SubCell"/>
</dbReference>
<dbReference type="NCBIfam" id="TIGR00172">
    <property type="entry name" value="maf"/>
    <property type="match status" value="1"/>
</dbReference>
<dbReference type="AlphaFoldDB" id="F0EZY6"/>
<dbReference type="STRING" id="888741.HMPREF9098_1420"/>
<evidence type="ECO:0000256" key="4">
    <source>
        <dbReference type="HAMAP-Rule" id="MF_00528"/>
    </source>
</evidence>
<gene>
    <name evidence="5" type="primary">maf</name>
    <name evidence="5" type="ORF">HMPREF9098_1420</name>
</gene>
<organism evidence="5 6">
    <name type="scientific">Kingella denitrificans ATCC 33394</name>
    <dbReference type="NCBI Taxonomy" id="888741"/>
    <lineage>
        <taxon>Bacteria</taxon>
        <taxon>Pseudomonadati</taxon>
        <taxon>Pseudomonadota</taxon>
        <taxon>Betaproteobacteria</taxon>
        <taxon>Neisseriales</taxon>
        <taxon>Neisseriaceae</taxon>
        <taxon>Kingella</taxon>
    </lineage>
</organism>
<dbReference type="GO" id="GO:0036218">
    <property type="term" value="F:dTTP diphosphatase activity"/>
    <property type="evidence" value="ECO:0007669"/>
    <property type="project" value="RHEA"/>
</dbReference>
<comment type="catalytic activity">
    <reaction evidence="4">
        <text>UTP + H2O = UMP + diphosphate + H(+)</text>
        <dbReference type="Rhea" id="RHEA:29395"/>
        <dbReference type="ChEBI" id="CHEBI:15377"/>
        <dbReference type="ChEBI" id="CHEBI:15378"/>
        <dbReference type="ChEBI" id="CHEBI:33019"/>
        <dbReference type="ChEBI" id="CHEBI:46398"/>
        <dbReference type="ChEBI" id="CHEBI:57865"/>
        <dbReference type="EC" id="3.6.1.9"/>
    </reaction>
</comment>
<name>F0EZY6_9NEIS</name>
<keyword evidence="5" id="KW-0808">Transferase</keyword>
<evidence type="ECO:0000313" key="6">
    <source>
        <dbReference type="Proteomes" id="UP000004088"/>
    </source>
</evidence>